<dbReference type="SUPFAM" id="SSF53300">
    <property type="entry name" value="vWA-like"/>
    <property type="match status" value="1"/>
</dbReference>
<dbReference type="Gene3D" id="3.40.50.410">
    <property type="entry name" value="von Willebrand factor, type A domain"/>
    <property type="match status" value="1"/>
</dbReference>
<protein>
    <submittedName>
        <fullName evidence="2">VWA domain-containing protein</fullName>
    </submittedName>
</protein>
<dbReference type="Proteomes" id="UP000306223">
    <property type="component" value="Unassembled WGS sequence"/>
</dbReference>
<feature type="domain" description="VWFA" evidence="1">
    <location>
        <begin position="95"/>
        <end position="196"/>
    </location>
</feature>
<dbReference type="InterPro" id="IPR036465">
    <property type="entry name" value="vWFA_dom_sf"/>
</dbReference>
<gene>
    <name evidence="2" type="ORF">FA740_09195</name>
</gene>
<comment type="caution">
    <text evidence="2">The sequence shown here is derived from an EMBL/GenBank/DDBJ whole genome shotgun (WGS) entry which is preliminary data.</text>
</comment>
<evidence type="ECO:0000259" key="1">
    <source>
        <dbReference type="Pfam" id="PF13519"/>
    </source>
</evidence>
<dbReference type="AlphaFoldDB" id="A0A4U0QRY6"/>
<dbReference type="InterPro" id="IPR002035">
    <property type="entry name" value="VWF_A"/>
</dbReference>
<reference evidence="2 3" key="1">
    <citation type="submission" date="2019-04" db="EMBL/GenBank/DDBJ databases">
        <authorList>
            <person name="Li J."/>
        </authorList>
    </citation>
    <scope>NUCLEOTIDE SEQUENCE [LARGE SCALE GENOMIC DNA]</scope>
    <source>
        <strain evidence="2 3">CCTCC AB2016182</strain>
    </source>
</reference>
<dbReference type="EMBL" id="SUNH01000011">
    <property type="protein sequence ID" value="TJZ84626.1"/>
    <property type="molecule type" value="Genomic_DNA"/>
</dbReference>
<sequence>MTGALLLRPWWLAALLPLLALAWWLDRRGPSAGGWEQVMPPQMLAAMRALGVLGGGPGRWAAMRPLGAAALLVLGLSGPALPRADAPVLRRTDSVLIAIDMSPSVARGPALAQAQQVAAALLQGLAGRPVGLILYSGEAYAASAPTTDPRTLQTLIAVLDRDTVPGHGSRPAAAIGLAARMLSDAGQADLVLISDGGGVDAQAVAEAGRLAAAGARLWTVRIDGAAPQAPQPPADALDRLTGAGGQALRAADVDGLAARLDRGGDRRRDPALSALGYRDLGPFLAALAALPLLQMLRRRA</sequence>
<proteinExistence type="predicted"/>
<name>A0A4U0QRY6_9RHOB</name>
<keyword evidence="3" id="KW-1185">Reference proteome</keyword>
<dbReference type="RefSeq" id="WP_136856474.1">
    <property type="nucleotide sequence ID" value="NZ_SUNH01000011.1"/>
</dbReference>
<dbReference type="OrthoDB" id="8456929at2"/>
<evidence type="ECO:0000313" key="3">
    <source>
        <dbReference type="Proteomes" id="UP000306223"/>
    </source>
</evidence>
<evidence type="ECO:0000313" key="2">
    <source>
        <dbReference type="EMBL" id="TJZ84626.1"/>
    </source>
</evidence>
<organism evidence="2 3">
    <name type="scientific">Paracoccus hibiscisoli</name>
    <dbReference type="NCBI Taxonomy" id="2023261"/>
    <lineage>
        <taxon>Bacteria</taxon>
        <taxon>Pseudomonadati</taxon>
        <taxon>Pseudomonadota</taxon>
        <taxon>Alphaproteobacteria</taxon>
        <taxon>Rhodobacterales</taxon>
        <taxon>Paracoccaceae</taxon>
        <taxon>Paracoccus</taxon>
    </lineage>
</organism>
<dbReference type="Pfam" id="PF13519">
    <property type="entry name" value="VWA_2"/>
    <property type="match status" value="1"/>
</dbReference>
<accession>A0A4U0QRY6</accession>